<protein>
    <submittedName>
        <fullName evidence="4">N-dimethylarginine dimethylaminohydrolase</fullName>
    </submittedName>
</protein>
<dbReference type="RefSeq" id="WP_211310443.1">
    <property type="nucleotide sequence ID" value="NZ_QTUC01000001.1"/>
</dbReference>
<dbReference type="InterPro" id="IPR033199">
    <property type="entry name" value="DDAH-like"/>
</dbReference>
<accession>A0A3D9V3F9</accession>
<dbReference type="Proteomes" id="UP000256485">
    <property type="component" value="Unassembled WGS sequence"/>
</dbReference>
<evidence type="ECO:0000256" key="1">
    <source>
        <dbReference type="ARBA" id="ARBA00008532"/>
    </source>
</evidence>
<dbReference type="EMBL" id="QTUC01000001">
    <property type="protein sequence ID" value="REF34750.1"/>
    <property type="molecule type" value="Genomic_DNA"/>
</dbReference>
<dbReference type="GO" id="GO:0016597">
    <property type="term" value="F:amino acid binding"/>
    <property type="evidence" value="ECO:0007669"/>
    <property type="project" value="TreeGrafter"/>
</dbReference>
<dbReference type="GO" id="GO:0045429">
    <property type="term" value="P:positive regulation of nitric oxide biosynthetic process"/>
    <property type="evidence" value="ECO:0007669"/>
    <property type="project" value="TreeGrafter"/>
</dbReference>
<dbReference type="PANTHER" id="PTHR12737">
    <property type="entry name" value="DIMETHYLARGININE DIMETHYLAMINOHYDROLASE"/>
    <property type="match status" value="1"/>
</dbReference>
<name>A0A3D9V3F9_THECX</name>
<organism evidence="4 5">
    <name type="scientific">Thermasporomyces composti</name>
    <dbReference type="NCBI Taxonomy" id="696763"/>
    <lineage>
        <taxon>Bacteria</taxon>
        <taxon>Bacillati</taxon>
        <taxon>Actinomycetota</taxon>
        <taxon>Actinomycetes</taxon>
        <taxon>Propionibacteriales</taxon>
        <taxon>Nocardioidaceae</taxon>
        <taxon>Thermasporomyces</taxon>
    </lineage>
</organism>
<dbReference type="GO" id="GO:0006525">
    <property type="term" value="P:arginine metabolic process"/>
    <property type="evidence" value="ECO:0007669"/>
    <property type="project" value="TreeGrafter"/>
</dbReference>
<dbReference type="Gene3D" id="3.75.10.10">
    <property type="entry name" value="L-arginine/glycine Amidinotransferase, Chain A"/>
    <property type="match status" value="1"/>
</dbReference>
<dbReference type="GO" id="GO:0016403">
    <property type="term" value="F:dimethylargininase activity"/>
    <property type="evidence" value="ECO:0007669"/>
    <property type="project" value="TreeGrafter"/>
</dbReference>
<sequence>MNAWARTSAVRGERVRNPRWIPAKGERKATRRHYLMCPPTYFTVAYAINPWMRPDDPAGAVDPNRVSQQWEALRRVYTTLGHQVSVIDPVPELPDMVFAANGALVVDGMVFGAKFRYAERAPEATHYLEWFKAHAAELGLRSIHVPVAVNEGEGDLLVTRSRILAGTGFRTEPAAHRELERFLARPVVTLRLVDPMLYHLDTALVVLDEETIAYYPPAFAPESQELLRRLYPDAILADEADAMVLGLNAVSDGRHVVLPGEAARLAEQIADRGFEPIPVDISELRKAGGGPKCCTLEIRPASTAVDEAHGARGGDGGHHEE</sequence>
<gene>
    <name evidence="4" type="ORF">DFJ64_0115</name>
</gene>
<reference evidence="4 5" key="1">
    <citation type="submission" date="2018-08" db="EMBL/GenBank/DDBJ databases">
        <title>Sequencing the genomes of 1000 actinobacteria strains.</title>
        <authorList>
            <person name="Klenk H.-P."/>
        </authorList>
    </citation>
    <scope>NUCLEOTIDE SEQUENCE [LARGE SCALE GENOMIC DNA]</scope>
    <source>
        <strain evidence="4 5">DSM 22891</strain>
    </source>
</reference>
<proteinExistence type="inferred from homology"/>
<feature type="active site" description="Proton donor" evidence="3">
    <location>
        <position position="199"/>
    </location>
</feature>
<evidence type="ECO:0000256" key="2">
    <source>
        <dbReference type="ARBA" id="ARBA00022801"/>
    </source>
</evidence>
<comment type="caution">
    <text evidence="4">The sequence shown here is derived from an EMBL/GenBank/DDBJ whole genome shotgun (WGS) entry which is preliminary data.</text>
</comment>
<dbReference type="GO" id="GO:0000052">
    <property type="term" value="P:citrulline metabolic process"/>
    <property type="evidence" value="ECO:0007669"/>
    <property type="project" value="TreeGrafter"/>
</dbReference>
<dbReference type="AlphaFoldDB" id="A0A3D9V3F9"/>
<evidence type="ECO:0000313" key="5">
    <source>
        <dbReference type="Proteomes" id="UP000256485"/>
    </source>
</evidence>
<dbReference type="SUPFAM" id="SSF55909">
    <property type="entry name" value="Pentein"/>
    <property type="match status" value="1"/>
</dbReference>
<dbReference type="NCBIfam" id="NF045659">
    <property type="entry name" value="DiMArgaseDdahMtb"/>
    <property type="match status" value="1"/>
</dbReference>
<dbReference type="PANTHER" id="PTHR12737:SF9">
    <property type="entry name" value="DIMETHYLARGININASE"/>
    <property type="match status" value="1"/>
</dbReference>
<comment type="similarity">
    <text evidence="1">Belongs to the DDAH family.</text>
</comment>
<evidence type="ECO:0000313" key="4">
    <source>
        <dbReference type="EMBL" id="REF34750.1"/>
    </source>
</evidence>
<evidence type="ECO:0000256" key="3">
    <source>
        <dbReference type="PIRSR" id="PIRSR633199-1"/>
    </source>
</evidence>
<feature type="active site" description="Nucleophile" evidence="3">
    <location>
        <position position="293"/>
    </location>
</feature>
<keyword evidence="5" id="KW-1185">Reference proteome</keyword>
<keyword evidence="2 4" id="KW-0378">Hydrolase</keyword>